<dbReference type="OrthoDB" id="129822at2"/>
<dbReference type="SUPFAM" id="SSF50118">
    <property type="entry name" value="Cell growth inhibitor/plasmid maintenance toxic component"/>
    <property type="match status" value="1"/>
</dbReference>
<dbReference type="Gene3D" id="2.30.30.110">
    <property type="match status" value="1"/>
</dbReference>
<accession>A0A512B1I8</accession>
<evidence type="ECO:0000313" key="2">
    <source>
        <dbReference type="Proteomes" id="UP000321532"/>
    </source>
</evidence>
<comment type="caution">
    <text evidence="1">The sequence shown here is derived from an EMBL/GenBank/DDBJ whole genome shotgun (WGS) entry which is preliminary data.</text>
</comment>
<dbReference type="RefSeq" id="WP_146900160.1">
    <property type="nucleotide sequence ID" value="NZ_BJYS01000026.1"/>
</dbReference>
<gene>
    <name evidence="1" type="ORF">AAE02nite_33310</name>
</gene>
<evidence type="ECO:0000313" key="1">
    <source>
        <dbReference type="EMBL" id="GEO05667.1"/>
    </source>
</evidence>
<name>A0A512B1I8_9BACT</name>
<protein>
    <recommendedName>
        <fullName evidence="3">Type II toxin-antitoxin system PemK/MazF family toxin</fullName>
    </recommendedName>
</protein>
<organism evidence="1 2">
    <name type="scientific">Adhaeribacter aerolatus</name>
    <dbReference type="NCBI Taxonomy" id="670289"/>
    <lineage>
        <taxon>Bacteria</taxon>
        <taxon>Pseudomonadati</taxon>
        <taxon>Bacteroidota</taxon>
        <taxon>Cytophagia</taxon>
        <taxon>Cytophagales</taxon>
        <taxon>Hymenobacteraceae</taxon>
        <taxon>Adhaeribacter</taxon>
    </lineage>
</organism>
<dbReference type="EMBL" id="BJYS01000026">
    <property type="protein sequence ID" value="GEO05667.1"/>
    <property type="molecule type" value="Genomic_DNA"/>
</dbReference>
<sequence>MRHYEFGEIVLLKFPFTGGIGYKKRPALISFDSGDADVIVARVTSQAKIDWYDIVVRHWQTAGLKLPSIVRLHKIATLEKPLIDQKIGLLQATDAIEIRRLIAEILKSI</sequence>
<keyword evidence="2" id="KW-1185">Reference proteome</keyword>
<reference evidence="1 2" key="1">
    <citation type="submission" date="2019-07" db="EMBL/GenBank/DDBJ databases">
        <title>Whole genome shotgun sequence of Adhaeribacter aerolatus NBRC 106133.</title>
        <authorList>
            <person name="Hosoyama A."/>
            <person name="Uohara A."/>
            <person name="Ohji S."/>
            <person name="Ichikawa N."/>
        </authorList>
    </citation>
    <scope>NUCLEOTIDE SEQUENCE [LARGE SCALE GENOMIC DNA]</scope>
    <source>
        <strain evidence="1 2">NBRC 106133</strain>
    </source>
</reference>
<evidence type="ECO:0008006" key="3">
    <source>
        <dbReference type="Google" id="ProtNLM"/>
    </source>
</evidence>
<dbReference type="AlphaFoldDB" id="A0A512B1I8"/>
<proteinExistence type="predicted"/>
<dbReference type="Proteomes" id="UP000321532">
    <property type="component" value="Unassembled WGS sequence"/>
</dbReference>
<dbReference type="Pfam" id="PF02452">
    <property type="entry name" value="PemK_toxin"/>
    <property type="match status" value="1"/>
</dbReference>
<dbReference type="GO" id="GO:0003677">
    <property type="term" value="F:DNA binding"/>
    <property type="evidence" value="ECO:0007669"/>
    <property type="project" value="InterPro"/>
</dbReference>
<dbReference type="InterPro" id="IPR003477">
    <property type="entry name" value="PemK-like"/>
</dbReference>
<dbReference type="InterPro" id="IPR011067">
    <property type="entry name" value="Plasmid_toxin/cell-grow_inhib"/>
</dbReference>